<dbReference type="PANTHER" id="PTHR41791:SF1">
    <property type="entry name" value="SSL7039 PROTEIN"/>
    <property type="match status" value="1"/>
</dbReference>
<dbReference type="RefSeq" id="WP_003372377.1">
    <property type="nucleotide sequence ID" value="NZ_CP073636.1"/>
</dbReference>
<reference evidence="1" key="1">
    <citation type="journal article" date="2011" name="PLoS Pathog.">
        <title>Dynamic evolution of pathogenicity revealed by sequencing and comparative genomics of 19 Pseudomonas syringae isolates.</title>
        <authorList>
            <person name="Baltrus D.A."/>
            <person name="Nishimura M.T."/>
            <person name="Romanchuk A."/>
            <person name="Chang J.H."/>
            <person name="Mukhtar M.S."/>
            <person name="Cherkis K."/>
            <person name="Roach J."/>
            <person name="Grant S.R."/>
            <person name="Jones C.D."/>
            <person name="Dangl J.L."/>
        </authorList>
    </citation>
    <scope>NUCLEOTIDE SEQUENCE</scope>
    <source>
        <strain evidence="1">Cit 7</strain>
    </source>
</reference>
<evidence type="ECO:0000313" key="1">
    <source>
        <dbReference type="EMBL" id="QUP65604.1"/>
    </source>
</evidence>
<reference evidence="1" key="2">
    <citation type="submission" date="2021-04" db="EMBL/GenBank/DDBJ databases">
        <title>A complete genome sequence for Pseudomonas syringae Cit7.</title>
        <authorList>
            <person name="Baltrus D.A."/>
        </authorList>
    </citation>
    <scope>NUCLEOTIDE SEQUENCE</scope>
    <source>
        <strain evidence="1">Cit 7</strain>
    </source>
</reference>
<protein>
    <submittedName>
        <fullName evidence="1">Type II toxin-antitoxin system RelE/ParE family toxin</fullName>
    </submittedName>
</protein>
<dbReference type="PANTHER" id="PTHR41791">
    <property type="entry name" value="SSL7039 PROTEIN"/>
    <property type="match status" value="1"/>
</dbReference>
<gene>
    <name evidence="1" type="ORF">PSYCIT7_022910</name>
</gene>
<sequence>MTNTTEYTISTTSQFDDWLDGVKDAKGKAAVLVRLDRAKAGNFGDSEPVGEGVSEMRVFVGSGYRVYYVRSGQAEYLMLSGSDKTDQRRGIKEAKAILDAMRVRSND</sequence>
<dbReference type="PIRSF" id="PIRSF028744">
    <property type="entry name" value="Addict_mod_HI1419"/>
    <property type="match status" value="1"/>
</dbReference>
<dbReference type="EMBL" id="CP073636">
    <property type="protein sequence ID" value="QUP65604.1"/>
    <property type="molecule type" value="Genomic_DNA"/>
</dbReference>
<evidence type="ECO:0000313" key="2">
    <source>
        <dbReference type="Proteomes" id="UP000005924"/>
    </source>
</evidence>
<dbReference type="NCBIfam" id="TIGR02683">
    <property type="entry name" value="upstrm_HI1419"/>
    <property type="match status" value="1"/>
</dbReference>
<dbReference type="AlphaFoldDB" id="A0A8T8LVV6"/>
<name>A0A8T8LVV6_PSESX</name>
<dbReference type="InterPro" id="IPR014056">
    <property type="entry name" value="TypeIITA-like_toxin_pred"/>
</dbReference>
<dbReference type="Proteomes" id="UP000005924">
    <property type="component" value="Chromosome"/>
</dbReference>
<proteinExistence type="predicted"/>
<organism evidence="1 2">
    <name type="scientific">Pseudomonas syringae Cit 7</name>
    <dbReference type="NCBI Taxonomy" id="629264"/>
    <lineage>
        <taxon>Bacteria</taxon>
        <taxon>Pseudomonadati</taxon>
        <taxon>Pseudomonadota</taxon>
        <taxon>Gammaproteobacteria</taxon>
        <taxon>Pseudomonadales</taxon>
        <taxon>Pseudomonadaceae</taxon>
        <taxon>Pseudomonas</taxon>
        <taxon>Pseudomonas syringae</taxon>
    </lineage>
</organism>
<accession>A0A8T8LVV6</accession>